<dbReference type="GO" id="GO:0003700">
    <property type="term" value="F:DNA-binding transcription factor activity"/>
    <property type="evidence" value="ECO:0007669"/>
    <property type="project" value="InterPro"/>
</dbReference>
<dbReference type="SUPFAM" id="SSF118290">
    <property type="entry name" value="WRKY DNA-binding domain"/>
    <property type="match status" value="1"/>
</dbReference>
<dbReference type="InterPro" id="IPR003657">
    <property type="entry name" value="WRKY_dom"/>
</dbReference>
<dbReference type="Proteomes" id="UP000834106">
    <property type="component" value="Chromosome 3"/>
</dbReference>
<keyword evidence="2" id="KW-0805">Transcription regulation</keyword>
<comment type="similarity">
    <text evidence="7">Belongs to the WRKY group II-b family.</text>
</comment>
<dbReference type="Pfam" id="PF03106">
    <property type="entry name" value="WRKY"/>
    <property type="match status" value="1"/>
</dbReference>
<comment type="subcellular location">
    <subcellularLocation>
        <location evidence="1">Nucleus</location>
    </subcellularLocation>
</comment>
<evidence type="ECO:0000256" key="5">
    <source>
        <dbReference type="ARBA" id="ARBA00023163"/>
    </source>
</evidence>
<dbReference type="PANTHER" id="PTHR31429:SF86">
    <property type="entry name" value="WRKY TRANSCRIPTION FACTOR 61-RELATED"/>
    <property type="match status" value="1"/>
</dbReference>
<keyword evidence="3" id="KW-0175">Coiled coil</keyword>
<feature type="region of interest" description="Disordered" evidence="8">
    <location>
        <begin position="1"/>
        <end position="63"/>
    </location>
</feature>
<dbReference type="SMART" id="SM00774">
    <property type="entry name" value="WRKY"/>
    <property type="match status" value="1"/>
</dbReference>
<evidence type="ECO:0000256" key="2">
    <source>
        <dbReference type="ARBA" id="ARBA00023015"/>
    </source>
</evidence>
<evidence type="ECO:0000313" key="11">
    <source>
        <dbReference type="Proteomes" id="UP000834106"/>
    </source>
</evidence>
<dbReference type="GO" id="GO:0043565">
    <property type="term" value="F:sequence-specific DNA binding"/>
    <property type="evidence" value="ECO:0007669"/>
    <property type="project" value="InterPro"/>
</dbReference>
<dbReference type="FunFam" id="2.20.25.80:FF:000002">
    <property type="entry name" value="probable WRKY transcription factor 31"/>
    <property type="match status" value="1"/>
</dbReference>
<feature type="region of interest" description="Disordered" evidence="8">
    <location>
        <begin position="514"/>
        <end position="541"/>
    </location>
</feature>
<evidence type="ECO:0000256" key="3">
    <source>
        <dbReference type="ARBA" id="ARBA00023054"/>
    </source>
</evidence>
<evidence type="ECO:0000256" key="8">
    <source>
        <dbReference type="SAM" id="MobiDB-lite"/>
    </source>
</evidence>
<keyword evidence="6" id="KW-0539">Nucleus</keyword>
<feature type="compositionally biased region" description="Basic and acidic residues" evidence="8">
    <location>
        <begin position="12"/>
        <end position="26"/>
    </location>
</feature>
<evidence type="ECO:0000256" key="7">
    <source>
        <dbReference type="ARBA" id="ARBA00061007"/>
    </source>
</evidence>
<evidence type="ECO:0000259" key="9">
    <source>
        <dbReference type="PROSITE" id="PS50811"/>
    </source>
</evidence>
<evidence type="ECO:0000256" key="1">
    <source>
        <dbReference type="ARBA" id="ARBA00004123"/>
    </source>
</evidence>
<evidence type="ECO:0000256" key="6">
    <source>
        <dbReference type="ARBA" id="ARBA00023242"/>
    </source>
</evidence>
<dbReference type="GO" id="GO:0005634">
    <property type="term" value="C:nucleus"/>
    <property type="evidence" value="ECO:0007669"/>
    <property type="project" value="UniProtKB-SubCell"/>
</dbReference>
<evidence type="ECO:0000313" key="10">
    <source>
        <dbReference type="EMBL" id="CAI9757520.1"/>
    </source>
</evidence>
<keyword evidence="11" id="KW-1185">Reference proteome</keyword>
<dbReference type="PROSITE" id="PS50811">
    <property type="entry name" value="WRKY"/>
    <property type="match status" value="1"/>
</dbReference>
<dbReference type="AlphaFoldDB" id="A0AAD1YUW6"/>
<proteinExistence type="inferred from homology"/>
<organism evidence="10 11">
    <name type="scientific">Fraxinus pennsylvanica</name>
    <dbReference type="NCBI Taxonomy" id="56036"/>
    <lineage>
        <taxon>Eukaryota</taxon>
        <taxon>Viridiplantae</taxon>
        <taxon>Streptophyta</taxon>
        <taxon>Embryophyta</taxon>
        <taxon>Tracheophyta</taxon>
        <taxon>Spermatophyta</taxon>
        <taxon>Magnoliopsida</taxon>
        <taxon>eudicotyledons</taxon>
        <taxon>Gunneridae</taxon>
        <taxon>Pentapetalae</taxon>
        <taxon>asterids</taxon>
        <taxon>lamiids</taxon>
        <taxon>Lamiales</taxon>
        <taxon>Oleaceae</taxon>
        <taxon>Oleeae</taxon>
        <taxon>Fraxinus</taxon>
    </lineage>
</organism>
<protein>
    <recommendedName>
        <fullName evidence="9">WRKY domain-containing protein</fullName>
    </recommendedName>
</protein>
<feature type="compositionally biased region" description="Polar residues" evidence="8">
    <location>
        <begin position="515"/>
        <end position="539"/>
    </location>
</feature>
<sequence>MRKLVSGGEINEENKAQTSSKDKGCEEDAVLQVGNGKGDHGHDSLKPSFDQKNLSKQGPILTKISSAEITDSMASSSAKKEQDDHQLELAKVEIREVIAENQRLRMCLDRILKDYRTLQMQYQDVVEQEAAKKSTSPVQDTEEESAELISLSLGMSSSDHFAKKDGFSKMSKKEKIDEKLKKQGILDLGLDCKFKVPPVEPSPVGSQETSVEEIKEETAGENFPPHSLLKNIVRNGDGELSQQNPAKRAKVSVRVRCDTPTMNDGCQWRKYGQKIAKGNPCPRAYYRCTVAPSCPVRKQLQRCADDMSILITTYEGTHNHPLSVSATAMAFTTSAAASMLMSGSSTSGSSGETSSSTPTTNSVNLNGFNFHLSDNSRSNPFYLPNSSLSSSPSYPTITLDLTSNTASARLGNFPPRYSTTNLNFSSLESNALPIYWSNGVLSYGNPPYNKNQTVSFGSHPQETLYQSYLQKNLNPTQQSLPPDAIAAATKAITSDPIFQSALAAALTSIIGSGGATPSTAEKQTVGDKSSQNIKSSTEPNFHILSSFPSTSNVNKCASSFMNKSPPASSSQPAGLTFLSNSFPFSTSKSKSNSPGDK</sequence>
<gene>
    <name evidence="10" type="ORF">FPE_LOCUS4950</name>
</gene>
<dbReference type="Gene3D" id="2.20.25.80">
    <property type="entry name" value="WRKY domain"/>
    <property type="match status" value="1"/>
</dbReference>
<keyword evidence="4" id="KW-0238">DNA-binding</keyword>
<dbReference type="PANTHER" id="PTHR31429">
    <property type="entry name" value="WRKY TRANSCRIPTION FACTOR 36-RELATED"/>
    <property type="match status" value="1"/>
</dbReference>
<reference evidence="10" key="1">
    <citation type="submission" date="2023-05" db="EMBL/GenBank/DDBJ databases">
        <authorList>
            <person name="Huff M."/>
        </authorList>
    </citation>
    <scope>NUCLEOTIDE SEQUENCE</scope>
</reference>
<dbReference type="EMBL" id="OU503038">
    <property type="protein sequence ID" value="CAI9757520.1"/>
    <property type="molecule type" value="Genomic_DNA"/>
</dbReference>
<name>A0AAD1YUW6_9LAMI</name>
<evidence type="ECO:0000256" key="4">
    <source>
        <dbReference type="ARBA" id="ARBA00023125"/>
    </source>
</evidence>
<keyword evidence="5" id="KW-0804">Transcription</keyword>
<feature type="domain" description="WRKY" evidence="9">
    <location>
        <begin position="257"/>
        <end position="323"/>
    </location>
</feature>
<accession>A0AAD1YUW6</accession>
<dbReference type="InterPro" id="IPR044810">
    <property type="entry name" value="WRKY_plant"/>
</dbReference>
<dbReference type="InterPro" id="IPR036576">
    <property type="entry name" value="WRKY_dom_sf"/>
</dbReference>